<evidence type="ECO:0000313" key="4">
    <source>
        <dbReference type="Proteomes" id="UP000249402"/>
    </source>
</evidence>
<protein>
    <recommendedName>
        <fullName evidence="5">GPI anchored cell wall protein</fullName>
    </recommendedName>
</protein>
<dbReference type="GeneID" id="37218381"/>
<evidence type="ECO:0000256" key="2">
    <source>
        <dbReference type="SAM" id="SignalP"/>
    </source>
</evidence>
<proteinExistence type="predicted"/>
<evidence type="ECO:0000313" key="3">
    <source>
        <dbReference type="EMBL" id="RAK99435.1"/>
    </source>
</evidence>
<dbReference type="PANTHER" id="PTHR40640:SF1">
    <property type="entry name" value="ANCHORED GLYCOPROTEIN, PUTATIVE (AFU_ORTHOLOGUE AFUA_8G04860)-RELATED"/>
    <property type="match status" value="1"/>
</dbReference>
<feature type="signal peptide" evidence="2">
    <location>
        <begin position="1"/>
        <end position="21"/>
    </location>
</feature>
<dbReference type="AlphaFoldDB" id="A0A395GVA5"/>
<sequence>MLTMKLAVLLLGLAALGSARGLVTTEFLDAWTVNKKDKLASVLGNDGIETTYSMACADSQAAFCEVDGLTVMVGGSQTTIVGQISATDTVDMFDKEGLSRAAMCAVEDTTSVSCTVTARQETPSPYRVVALGFMEHDISQAFIPVTVTAGTIPQPSDTVVTMPGSSSSHPTSHRVSPSIPLGSGSHISSAEPRVSGDPGSMSIMTTKSHTSTSSSSSSTRSTGGAPMATGEVAIMAGGAAMALLIAVL</sequence>
<dbReference type="OrthoDB" id="4509310at2759"/>
<dbReference type="PANTHER" id="PTHR40640">
    <property type="entry name" value="ANCHORED GLYCOPROTEIN, PUTATIVE (AFU_ORTHOLOGUE AFUA_8G04860)-RELATED"/>
    <property type="match status" value="1"/>
</dbReference>
<keyword evidence="4" id="KW-1185">Reference proteome</keyword>
<reference evidence="3 4" key="1">
    <citation type="submission" date="2018-02" db="EMBL/GenBank/DDBJ databases">
        <title>The genomes of Aspergillus section Nigri reveals drivers in fungal speciation.</title>
        <authorList>
            <consortium name="DOE Joint Genome Institute"/>
            <person name="Vesth T.C."/>
            <person name="Nybo J."/>
            <person name="Theobald S."/>
            <person name="Brandl J."/>
            <person name="Frisvad J.C."/>
            <person name="Nielsen K.F."/>
            <person name="Lyhne E.K."/>
            <person name="Kogle M.E."/>
            <person name="Kuo A."/>
            <person name="Riley R."/>
            <person name="Clum A."/>
            <person name="Nolan M."/>
            <person name="Lipzen A."/>
            <person name="Salamov A."/>
            <person name="Henrissat B."/>
            <person name="Wiebenga A."/>
            <person name="De vries R.P."/>
            <person name="Grigoriev I.V."/>
            <person name="Mortensen U.H."/>
            <person name="Andersen M.R."/>
            <person name="Baker S.E."/>
        </authorList>
    </citation>
    <scope>NUCLEOTIDE SEQUENCE [LARGE SCALE GENOMIC DNA]</scope>
    <source>
        <strain evidence="3 4">CBS 121593</strain>
    </source>
</reference>
<feature type="chain" id="PRO_5017328924" description="GPI anchored cell wall protein" evidence="2">
    <location>
        <begin position="22"/>
        <end position="248"/>
    </location>
</feature>
<accession>A0A395GVA5</accession>
<organism evidence="3 4">
    <name type="scientific">Aspergillus ibericus CBS 121593</name>
    <dbReference type="NCBI Taxonomy" id="1448316"/>
    <lineage>
        <taxon>Eukaryota</taxon>
        <taxon>Fungi</taxon>
        <taxon>Dikarya</taxon>
        <taxon>Ascomycota</taxon>
        <taxon>Pezizomycotina</taxon>
        <taxon>Eurotiomycetes</taxon>
        <taxon>Eurotiomycetidae</taxon>
        <taxon>Eurotiales</taxon>
        <taxon>Aspergillaceae</taxon>
        <taxon>Aspergillus</taxon>
        <taxon>Aspergillus subgen. Circumdati</taxon>
    </lineage>
</organism>
<dbReference type="VEuPathDB" id="FungiDB:BO80DRAFT_123837"/>
<dbReference type="EMBL" id="KZ824446">
    <property type="protein sequence ID" value="RAK99435.1"/>
    <property type="molecule type" value="Genomic_DNA"/>
</dbReference>
<evidence type="ECO:0008006" key="5">
    <source>
        <dbReference type="Google" id="ProtNLM"/>
    </source>
</evidence>
<dbReference type="Proteomes" id="UP000249402">
    <property type="component" value="Unassembled WGS sequence"/>
</dbReference>
<dbReference type="RefSeq" id="XP_025573763.1">
    <property type="nucleotide sequence ID" value="XM_025713516.1"/>
</dbReference>
<feature type="compositionally biased region" description="Low complexity" evidence="1">
    <location>
        <begin position="165"/>
        <end position="178"/>
    </location>
</feature>
<gene>
    <name evidence="3" type="ORF">BO80DRAFT_123837</name>
</gene>
<keyword evidence="2" id="KW-0732">Signal</keyword>
<name>A0A395GVA5_9EURO</name>
<feature type="region of interest" description="Disordered" evidence="1">
    <location>
        <begin position="160"/>
        <end position="225"/>
    </location>
</feature>
<feature type="compositionally biased region" description="Low complexity" evidence="1">
    <location>
        <begin position="200"/>
        <end position="222"/>
    </location>
</feature>
<evidence type="ECO:0000256" key="1">
    <source>
        <dbReference type="SAM" id="MobiDB-lite"/>
    </source>
</evidence>